<evidence type="ECO:0000313" key="3">
    <source>
        <dbReference type="Proteomes" id="UP000015381"/>
    </source>
</evidence>
<proteinExistence type="predicted"/>
<evidence type="ECO:0000256" key="1">
    <source>
        <dbReference type="SAM" id="MobiDB-lite"/>
    </source>
</evidence>
<dbReference type="HOGENOM" id="CLU_1665467_0_0_2"/>
<feature type="region of interest" description="Disordered" evidence="1">
    <location>
        <begin position="129"/>
        <end position="158"/>
    </location>
</feature>
<protein>
    <submittedName>
        <fullName evidence="2">Uncharacterized protein</fullName>
    </submittedName>
</protein>
<dbReference type="PATRIC" id="fig|1033806.12.peg.2165"/>
<sequence length="158" mass="17405">MTPGRVKNPPATCRGGAAAWDCCRIVHLHPKPRATPPTRMRVSHNAETDPEPPRTARRDGDRRGFQKPGNDTPSPKGRPDALPRMGAHPTTTFEFPTVECPGCGGRQYDPDREFCLWCLHEGSERIRQHVDEQLSRPAIYGPQTPSQPPTPGLGGGQR</sequence>
<feature type="compositionally biased region" description="Basic and acidic residues" evidence="1">
    <location>
        <begin position="44"/>
        <end position="64"/>
    </location>
</feature>
<gene>
    <name evidence="2" type="ORF">HTIA_2177</name>
</gene>
<dbReference type="AlphaFoldDB" id="S6CUA1"/>
<evidence type="ECO:0000313" key="2">
    <source>
        <dbReference type="EMBL" id="CCQ34289.1"/>
    </source>
</evidence>
<accession>S6CUA1</accession>
<keyword evidence="3" id="KW-1185">Reference proteome</keyword>
<organism evidence="2 3">
    <name type="scientific">Halorhabdus tiamatea SARL4B</name>
    <dbReference type="NCBI Taxonomy" id="1033806"/>
    <lineage>
        <taxon>Archaea</taxon>
        <taxon>Methanobacteriati</taxon>
        <taxon>Methanobacteriota</taxon>
        <taxon>Stenosarchaea group</taxon>
        <taxon>Halobacteria</taxon>
        <taxon>Halobacteriales</taxon>
        <taxon>Haloarculaceae</taxon>
        <taxon>Halorhabdus</taxon>
    </lineage>
</organism>
<name>S6CUA1_9EURY</name>
<dbReference type="KEGG" id="hti:HTIA_2177"/>
<reference evidence="2 3" key="1">
    <citation type="journal article" date="2014" name="Environ. Microbiol.">
        <title>Halorhabdus tiamatea: proteogenomics and glycosidase activity measurements identify the first cultivated euryarchaeon from a deep-sea anoxic brine lake as potential polysaccharide degrader.</title>
        <authorList>
            <person name="Werner J."/>
            <person name="Ferrer M."/>
            <person name="Michel G."/>
            <person name="Mann A.J."/>
            <person name="Huang S."/>
            <person name="Juarez S."/>
            <person name="Ciordia S."/>
            <person name="Albar J.P."/>
            <person name="Alcaide M."/>
            <person name="La Cono V."/>
            <person name="Yakimov M.M."/>
            <person name="Antunes A."/>
            <person name="Taborda M."/>
            <person name="Da Costa M.S."/>
            <person name="Amann R.I."/>
            <person name="Gloeckner F.O."/>
            <person name="Golyshina O.V."/>
            <person name="Golyshin P.N."/>
            <person name="Teeling H."/>
        </authorList>
    </citation>
    <scope>NUCLEOTIDE SEQUENCE [LARGE SCALE GENOMIC DNA]</scope>
    <source>
        <strain evidence="3">SARL4B</strain>
    </source>
</reference>
<feature type="region of interest" description="Disordered" evidence="1">
    <location>
        <begin position="31"/>
        <end position="100"/>
    </location>
</feature>
<dbReference type="EMBL" id="HF571520">
    <property type="protein sequence ID" value="CCQ34289.1"/>
    <property type="molecule type" value="Genomic_DNA"/>
</dbReference>
<dbReference type="Proteomes" id="UP000015381">
    <property type="component" value="Chromosome I"/>
</dbReference>